<dbReference type="RefSeq" id="WP_284487044.1">
    <property type="nucleotide sequence ID" value="NZ_JASNJE010000030.1"/>
</dbReference>
<evidence type="ECO:0000256" key="4">
    <source>
        <dbReference type="ARBA" id="ARBA00023027"/>
    </source>
</evidence>
<name>A0ABT7FJ06_9RHOB</name>
<gene>
    <name evidence="7" type="ORF">QO034_18665</name>
</gene>
<evidence type="ECO:0000313" key="8">
    <source>
        <dbReference type="Proteomes" id="UP001227126"/>
    </source>
</evidence>
<dbReference type="EMBL" id="JASNJE010000030">
    <property type="protein sequence ID" value="MDK3075115.1"/>
    <property type="molecule type" value="Genomic_DNA"/>
</dbReference>
<proteinExistence type="inferred from homology"/>
<dbReference type="PANTHER" id="PTHR11496">
    <property type="entry name" value="ALCOHOL DEHYDROGENASE"/>
    <property type="match status" value="1"/>
</dbReference>
<keyword evidence="8" id="KW-1185">Reference proteome</keyword>
<keyword evidence="3" id="KW-0560">Oxidoreductase</keyword>
<dbReference type="Pfam" id="PF25137">
    <property type="entry name" value="ADH_Fe_C"/>
    <property type="match status" value="1"/>
</dbReference>
<protein>
    <submittedName>
        <fullName evidence="7">Iron-containing alcohol dehydrogenase</fullName>
    </submittedName>
</protein>
<evidence type="ECO:0000256" key="1">
    <source>
        <dbReference type="ARBA" id="ARBA00001962"/>
    </source>
</evidence>
<reference evidence="7 8" key="1">
    <citation type="submission" date="2023-05" db="EMBL/GenBank/DDBJ databases">
        <title>Sedimentitalea sp. nov. JM2-8.</title>
        <authorList>
            <person name="Huang J."/>
        </authorList>
    </citation>
    <scope>NUCLEOTIDE SEQUENCE [LARGE SCALE GENOMIC DNA]</scope>
    <source>
        <strain evidence="7 8">JM2-8</strain>
    </source>
</reference>
<keyword evidence="4" id="KW-0520">NAD</keyword>
<evidence type="ECO:0000256" key="2">
    <source>
        <dbReference type="ARBA" id="ARBA00007358"/>
    </source>
</evidence>
<organism evidence="7 8">
    <name type="scientific">Sedimentitalea xiamensis</name>
    <dbReference type="NCBI Taxonomy" id="3050037"/>
    <lineage>
        <taxon>Bacteria</taxon>
        <taxon>Pseudomonadati</taxon>
        <taxon>Pseudomonadota</taxon>
        <taxon>Alphaproteobacteria</taxon>
        <taxon>Rhodobacterales</taxon>
        <taxon>Paracoccaceae</taxon>
        <taxon>Sedimentitalea</taxon>
    </lineage>
</organism>
<evidence type="ECO:0000256" key="3">
    <source>
        <dbReference type="ARBA" id="ARBA00023002"/>
    </source>
</evidence>
<dbReference type="InterPro" id="IPR018211">
    <property type="entry name" value="ADH_Fe_CS"/>
</dbReference>
<evidence type="ECO:0000259" key="6">
    <source>
        <dbReference type="Pfam" id="PF25137"/>
    </source>
</evidence>
<dbReference type="InterPro" id="IPR001670">
    <property type="entry name" value="ADH_Fe/GldA"/>
</dbReference>
<dbReference type="SUPFAM" id="SSF56796">
    <property type="entry name" value="Dehydroquinate synthase-like"/>
    <property type="match status" value="1"/>
</dbReference>
<sequence>MTADSGSIGAFSFLTARQIRFARGVSETAHADVAGFGTRVLLVRGRSVPWVDGFCVRLSQAGCEVTTVVQSGEPLVADVETAVDLGRAAGTEVVVAVGGGAVIDLGKAVAALVPANGRLMDYLESIGGGNPLLSEPLPFIALPTTAGTGAEVTKNAVIGVPESGRKVSLRSDSMLPTLAIVDPALTDGSPRNVTLASGLDAVTQCIEPYLSTRANPLTDALCRASIPDGLAALARLSQTDCPRARDRMACTSLTGGIALANAGLGAVHGLAGVIGGRYHAPHGLICGRLLGPVLSLNARSGIRGRDRYDEIAHWIAAAFGCPAERAFDHLTMQLDQWELPRLGAWISPGSDLGAIAADAAGASSMRTNPEPLTHADLVRAVELAL</sequence>
<dbReference type="Gene3D" id="1.20.1090.10">
    <property type="entry name" value="Dehydroquinate synthase-like - alpha domain"/>
    <property type="match status" value="1"/>
</dbReference>
<dbReference type="InterPro" id="IPR056798">
    <property type="entry name" value="ADH_Fe_C"/>
</dbReference>
<dbReference type="Proteomes" id="UP001227126">
    <property type="component" value="Unassembled WGS sequence"/>
</dbReference>
<comment type="cofactor">
    <cofactor evidence="1">
        <name>Fe cation</name>
        <dbReference type="ChEBI" id="CHEBI:24875"/>
    </cofactor>
</comment>
<accession>A0ABT7FJ06</accession>
<feature type="domain" description="Fe-containing alcohol dehydrogenase-like C-terminal" evidence="6">
    <location>
        <begin position="194"/>
        <end position="380"/>
    </location>
</feature>
<feature type="domain" description="Alcohol dehydrogenase iron-type/glycerol dehydrogenase GldA" evidence="5">
    <location>
        <begin position="17"/>
        <end position="183"/>
    </location>
</feature>
<dbReference type="InterPro" id="IPR039697">
    <property type="entry name" value="Alcohol_dehydrogenase_Fe"/>
</dbReference>
<dbReference type="Pfam" id="PF00465">
    <property type="entry name" value="Fe-ADH"/>
    <property type="match status" value="1"/>
</dbReference>
<dbReference type="PROSITE" id="PS00913">
    <property type="entry name" value="ADH_IRON_1"/>
    <property type="match status" value="1"/>
</dbReference>
<dbReference type="PANTHER" id="PTHR11496:SF102">
    <property type="entry name" value="ALCOHOL DEHYDROGENASE 4"/>
    <property type="match status" value="1"/>
</dbReference>
<comment type="caution">
    <text evidence="7">The sequence shown here is derived from an EMBL/GenBank/DDBJ whole genome shotgun (WGS) entry which is preliminary data.</text>
</comment>
<evidence type="ECO:0000259" key="5">
    <source>
        <dbReference type="Pfam" id="PF00465"/>
    </source>
</evidence>
<dbReference type="CDD" id="cd08183">
    <property type="entry name" value="Fe-ADH-like"/>
    <property type="match status" value="1"/>
</dbReference>
<comment type="similarity">
    <text evidence="2">Belongs to the iron-containing alcohol dehydrogenase family.</text>
</comment>
<evidence type="ECO:0000313" key="7">
    <source>
        <dbReference type="EMBL" id="MDK3075115.1"/>
    </source>
</evidence>
<dbReference type="Gene3D" id="3.40.50.1970">
    <property type="match status" value="1"/>
</dbReference>